<comment type="similarity">
    <text evidence="2">Belongs to the POA1 family.</text>
</comment>
<evidence type="ECO:0000256" key="7">
    <source>
        <dbReference type="SAM" id="MobiDB-lite"/>
    </source>
</evidence>
<evidence type="ECO:0000313" key="10">
    <source>
        <dbReference type="Proteomes" id="UP000663193"/>
    </source>
</evidence>
<dbReference type="VEuPathDB" id="FungiDB:JI435_088440"/>
<feature type="domain" description="Macro" evidence="8">
    <location>
        <begin position="99"/>
        <end position="274"/>
    </location>
</feature>
<evidence type="ECO:0000313" key="9">
    <source>
        <dbReference type="EMBL" id="QRC97377.1"/>
    </source>
</evidence>
<dbReference type="SMART" id="SM00506">
    <property type="entry name" value="A1pp"/>
    <property type="match status" value="1"/>
</dbReference>
<dbReference type="SUPFAM" id="SSF52949">
    <property type="entry name" value="Macro domain-like"/>
    <property type="match status" value="1"/>
</dbReference>
<dbReference type="EC" id="3.1.3.84" evidence="3"/>
<evidence type="ECO:0000256" key="3">
    <source>
        <dbReference type="ARBA" id="ARBA00012983"/>
    </source>
</evidence>
<evidence type="ECO:0000256" key="2">
    <source>
        <dbReference type="ARBA" id="ARBA00006575"/>
    </source>
</evidence>
<dbReference type="EMBL" id="CP069029">
    <property type="protein sequence ID" value="QRC97377.1"/>
    <property type="molecule type" value="Genomic_DNA"/>
</dbReference>
<keyword evidence="10" id="KW-1185">Reference proteome</keyword>
<evidence type="ECO:0000256" key="6">
    <source>
        <dbReference type="ARBA" id="ARBA00034427"/>
    </source>
</evidence>
<comment type="function">
    <text evidence="1">Highly specific phosphatase involved in the metabolism of ADP-ribose 1''-phosphate (Appr1p) which is produced as a consequence of tRNA splicing.</text>
</comment>
<dbReference type="InterPro" id="IPR050892">
    <property type="entry name" value="ADP-ribose_metab_enzymes"/>
</dbReference>
<dbReference type="PROSITE" id="PS51154">
    <property type="entry name" value="MACRO"/>
    <property type="match status" value="1"/>
</dbReference>
<evidence type="ECO:0000256" key="1">
    <source>
        <dbReference type="ARBA" id="ARBA00002432"/>
    </source>
</evidence>
<name>A0A7U2I2U9_PHANO</name>
<feature type="region of interest" description="Disordered" evidence="7">
    <location>
        <begin position="1"/>
        <end position="76"/>
    </location>
</feature>
<dbReference type="Gene3D" id="3.40.220.10">
    <property type="entry name" value="Leucine Aminopeptidase, subunit E, domain 1"/>
    <property type="match status" value="1"/>
</dbReference>
<dbReference type="PANTHER" id="PTHR12521:SF0">
    <property type="entry name" value="ADP-RIBOSE GLYCOHYDROLASE OARD1"/>
    <property type="match status" value="1"/>
</dbReference>
<evidence type="ECO:0000259" key="8">
    <source>
        <dbReference type="PROSITE" id="PS51154"/>
    </source>
</evidence>
<dbReference type="OMA" id="LHACNTQ"/>
<dbReference type="Proteomes" id="UP000663193">
    <property type="component" value="Chromosome 7"/>
</dbReference>
<dbReference type="InterPro" id="IPR002589">
    <property type="entry name" value="Macro_dom"/>
</dbReference>
<dbReference type="GO" id="GO:0004721">
    <property type="term" value="F:phosphoprotein phosphatase activity"/>
    <property type="evidence" value="ECO:0007669"/>
    <property type="project" value="UniProtKB-KW"/>
</dbReference>
<keyword evidence="5" id="KW-0378">Hydrolase</keyword>
<organism evidence="9 10">
    <name type="scientific">Phaeosphaeria nodorum (strain SN15 / ATCC MYA-4574 / FGSC 10173)</name>
    <name type="common">Glume blotch fungus</name>
    <name type="synonym">Parastagonospora nodorum</name>
    <dbReference type="NCBI Taxonomy" id="321614"/>
    <lineage>
        <taxon>Eukaryota</taxon>
        <taxon>Fungi</taxon>
        <taxon>Dikarya</taxon>
        <taxon>Ascomycota</taxon>
        <taxon>Pezizomycotina</taxon>
        <taxon>Dothideomycetes</taxon>
        <taxon>Pleosporomycetidae</taxon>
        <taxon>Pleosporales</taxon>
        <taxon>Pleosporineae</taxon>
        <taxon>Phaeosphaeriaceae</taxon>
        <taxon>Parastagonospora</taxon>
    </lineage>
</organism>
<evidence type="ECO:0000256" key="4">
    <source>
        <dbReference type="ARBA" id="ARBA00019744"/>
    </source>
</evidence>
<proteinExistence type="inferred from homology"/>
<dbReference type="OrthoDB" id="2155246at2759"/>
<dbReference type="AlphaFoldDB" id="A0A7U2I2U9"/>
<dbReference type="Pfam" id="PF01661">
    <property type="entry name" value="Macro"/>
    <property type="match status" value="1"/>
</dbReference>
<sequence>MSSSPDANVKSYFQPTGKFKGKRKTETDTSSVSKPESAASRVATQSQTKVSYKRVLSTSPPAPAPKKRNTDTVRDAKQHNHLAYNDLSKDWMDAQSTKDQGPEGADAGTLSFTYHIGDMFEDAPENCLLIHACNSQGHWGAGIAKAFKQKYPKAYTAHNKFCAKEHSKTQPVPTGSAQLLAPVDSGSQHWIGCLFTSAKYGKAKDKPDAIVKNTTASMSMLLELVRMADGEVSEIRMCKINSGKFGVPWEKTEEALKSIILQEGWREKIEIWEP</sequence>
<feature type="compositionally biased region" description="Polar residues" evidence="7">
    <location>
        <begin position="1"/>
        <end position="14"/>
    </location>
</feature>
<dbReference type="RefSeq" id="XP_001799148.1">
    <property type="nucleotide sequence ID" value="XM_001799096.1"/>
</dbReference>
<reference evidence="10" key="1">
    <citation type="journal article" date="2021" name="BMC Genomics">
        <title>Chromosome-level genome assembly and manually-curated proteome of model necrotroph Parastagonospora nodorum Sn15 reveals a genome-wide trove of candidate effector homologs, and redundancy of virulence-related functions within an accessory chromosome.</title>
        <authorList>
            <person name="Bertazzoni S."/>
            <person name="Jones D.A.B."/>
            <person name="Phan H.T."/>
            <person name="Tan K.-C."/>
            <person name="Hane J.K."/>
        </authorList>
    </citation>
    <scope>NUCLEOTIDE SEQUENCE [LARGE SCALE GENOMIC DNA]</scope>
    <source>
        <strain evidence="10">SN15 / ATCC MYA-4574 / FGSC 10173)</strain>
    </source>
</reference>
<comment type="catalytic activity">
    <reaction evidence="6">
        <text>ADP-alpha-D-ribose 1''-phosphate + H2O = ADP-D-ribose + phosphate</text>
        <dbReference type="Rhea" id="RHEA:25029"/>
        <dbReference type="ChEBI" id="CHEBI:15377"/>
        <dbReference type="ChEBI" id="CHEBI:43474"/>
        <dbReference type="ChEBI" id="CHEBI:57967"/>
        <dbReference type="ChEBI" id="CHEBI:58753"/>
        <dbReference type="EC" id="3.1.3.84"/>
    </reaction>
</comment>
<evidence type="ECO:0000256" key="5">
    <source>
        <dbReference type="ARBA" id="ARBA00022912"/>
    </source>
</evidence>
<accession>A0A7U2I2U9</accession>
<gene>
    <name evidence="9" type="ORF">JI435_088440</name>
</gene>
<dbReference type="PANTHER" id="PTHR12521">
    <property type="entry name" value="PROTEIN C6ORF130"/>
    <property type="match status" value="1"/>
</dbReference>
<protein>
    <recommendedName>
        <fullName evidence="4">ADP-ribose 1''-phosphate phosphatase</fullName>
        <ecNumber evidence="3">3.1.3.84</ecNumber>
    </recommendedName>
</protein>
<keyword evidence="5" id="KW-0904">Protein phosphatase</keyword>
<dbReference type="CDD" id="cd02901">
    <property type="entry name" value="Macro_Poa1p-like"/>
    <property type="match status" value="1"/>
</dbReference>
<dbReference type="KEGG" id="pno:SNOG_08844"/>
<dbReference type="InterPro" id="IPR043472">
    <property type="entry name" value="Macro_dom-like"/>
</dbReference>